<dbReference type="Proteomes" id="UP000013827">
    <property type="component" value="Unassembled WGS sequence"/>
</dbReference>
<dbReference type="EnsemblProtists" id="EOD19261">
    <property type="protein sequence ID" value="EOD19261"/>
    <property type="gene ID" value="EMIHUDRAFT_444953"/>
</dbReference>
<dbReference type="PaxDb" id="2903-EOD19261"/>
<evidence type="ECO:0000313" key="2">
    <source>
        <dbReference type="EnsemblProtists" id="EOD19261"/>
    </source>
</evidence>
<organism evidence="2 3">
    <name type="scientific">Emiliania huxleyi (strain CCMP1516)</name>
    <dbReference type="NCBI Taxonomy" id="280463"/>
    <lineage>
        <taxon>Eukaryota</taxon>
        <taxon>Haptista</taxon>
        <taxon>Haptophyta</taxon>
        <taxon>Prymnesiophyceae</taxon>
        <taxon>Isochrysidales</taxon>
        <taxon>Noelaerhabdaceae</taxon>
        <taxon>Emiliania</taxon>
    </lineage>
</organism>
<evidence type="ECO:0000313" key="3">
    <source>
        <dbReference type="Proteomes" id="UP000013827"/>
    </source>
</evidence>
<dbReference type="KEGG" id="ehx:EMIHUDRAFT_444953"/>
<sequence length="125" mass="13703">AADAVARQGVHQPEQCRRVARRASRLPGGLPQAGRARGAVLLFAPLVRHGDLCLAADGSGKVGRDGCALWRPRPRQRQHKGEAARRKTPRPILALRTRARTLCCSVRHAPAPRRHRGGLRLTRPI</sequence>
<accession>A0A0D3J6X6</accession>
<dbReference type="RefSeq" id="XP_005771690.1">
    <property type="nucleotide sequence ID" value="XM_005771633.1"/>
</dbReference>
<feature type="region of interest" description="Disordered" evidence="1">
    <location>
        <begin position="65"/>
        <end position="90"/>
    </location>
</feature>
<dbReference type="GeneID" id="17264806"/>
<reference evidence="2" key="2">
    <citation type="submission" date="2024-10" db="UniProtKB">
        <authorList>
            <consortium name="EnsemblProtists"/>
        </authorList>
    </citation>
    <scope>IDENTIFICATION</scope>
</reference>
<reference evidence="3" key="1">
    <citation type="journal article" date="2013" name="Nature">
        <title>Pan genome of the phytoplankton Emiliania underpins its global distribution.</title>
        <authorList>
            <person name="Read B.A."/>
            <person name="Kegel J."/>
            <person name="Klute M.J."/>
            <person name="Kuo A."/>
            <person name="Lefebvre S.C."/>
            <person name="Maumus F."/>
            <person name="Mayer C."/>
            <person name="Miller J."/>
            <person name="Monier A."/>
            <person name="Salamov A."/>
            <person name="Young J."/>
            <person name="Aguilar M."/>
            <person name="Claverie J.M."/>
            <person name="Frickenhaus S."/>
            <person name="Gonzalez K."/>
            <person name="Herman E.K."/>
            <person name="Lin Y.C."/>
            <person name="Napier J."/>
            <person name="Ogata H."/>
            <person name="Sarno A.F."/>
            <person name="Shmutz J."/>
            <person name="Schroeder D."/>
            <person name="de Vargas C."/>
            <person name="Verret F."/>
            <person name="von Dassow P."/>
            <person name="Valentin K."/>
            <person name="Van de Peer Y."/>
            <person name="Wheeler G."/>
            <person name="Dacks J.B."/>
            <person name="Delwiche C.F."/>
            <person name="Dyhrman S.T."/>
            <person name="Glockner G."/>
            <person name="John U."/>
            <person name="Richards T."/>
            <person name="Worden A.Z."/>
            <person name="Zhang X."/>
            <person name="Grigoriev I.V."/>
            <person name="Allen A.E."/>
            <person name="Bidle K."/>
            <person name="Borodovsky M."/>
            <person name="Bowler C."/>
            <person name="Brownlee C."/>
            <person name="Cock J.M."/>
            <person name="Elias M."/>
            <person name="Gladyshev V.N."/>
            <person name="Groth M."/>
            <person name="Guda C."/>
            <person name="Hadaegh A."/>
            <person name="Iglesias-Rodriguez M.D."/>
            <person name="Jenkins J."/>
            <person name="Jones B.M."/>
            <person name="Lawson T."/>
            <person name="Leese F."/>
            <person name="Lindquist E."/>
            <person name="Lobanov A."/>
            <person name="Lomsadze A."/>
            <person name="Malik S.B."/>
            <person name="Marsh M.E."/>
            <person name="Mackinder L."/>
            <person name="Mock T."/>
            <person name="Mueller-Roeber B."/>
            <person name="Pagarete A."/>
            <person name="Parker M."/>
            <person name="Probert I."/>
            <person name="Quesneville H."/>
            <person name="Raines C."/>
            <person name="Rensing S.A."/>
            <person name="Riano-Pachon D.M."/>
            <person name="Richier S."/>
            <person name="Rokitta S."/>
            <person name="Shiraiwa Y."/>
            <person name="Soanes D.M."/>
            <person name="van der Giezen M."/>
            <person name="Wahlund T.M."/>
            <person name="Williams B."/>
            <person name="Wilson W."/>
            <person name="Wolfe G."/>
            <person name="Wurch L.L."/>
        </authorList>
    </citation>
    <scope>NUCLEOTIDE SEQUENCE</scope>
</reference>
<protein>
    <submittedName>
        <fullName evidence="2">Uncharacterized protein</fullName>
    </submittedName>
</protein>
<evidence type="ECO:0000256" key="1">
    <source>
        <dbReference type="SAM" id="MobiDB-lite"/>
    </source>
</evidence>
<dbReference type="AlphaFoldDB" id="A0A0D3J6X6"/>
<name>A0A0D3J6X6_EMIH1</name>
<proteinExistence type="predicted"/>
<dbReference type="HOGENOM" id="CLU_1998557_0_0_1"/>
<keyword evidence="3" id="KW-1185">Reference proteome</keyword>